<evidence type="ECO:0000313" key="2">
    <source>
        <dbReference type="Proteomes" id="UP000008141"/>
    </source>
</evidence>
<gene>
    <name evidence="1" type="ORF">CHLNCDRAFT_24493</name>
</gene>
<proteinExistence type="predicted"/>
<dbReference type="Proteomes" id="UP000008141">
    <property type="component" value="Unassembled WGS sequence"/>
</dbReference>
<dbReference type="InParanoid" id="E1ZHG0"/>
<dbReference type="AlphaFoldDB" id="E1ZHG0"/>
<accession>E1ZHG0</accession>
<dbReference type="RefSeq" id="XP_005846558.1">
    <property type="nucleotide sequence ID" value="XM_005846496.1"/>
</dbReference>
<sequence length="71" mass="7838">MLCFLVPYSTHASRSLLILQLVSGRLAARHVVLVVCPRCADVCPCPAMWSLLCALDARMCVAGWLCWHVPL</sequence>
<evidence type="ECO:0000313" key="1">
    <source>
        <dbReference type="EMBL" id="EFN54456.1"/>
    </source>
</evidence>
<dbReference type="EMBL" id="GL433847">
    <property type="protein sequence ID" value="EFN54456.1"/>
    <property type="molecule type" value="Genomic_DNA"/>
</dbReference>
<keyword evidence="2" id="KW-1185">Reference proteome</keyword>
<protein>
    <submittedName>
        <fullName evidence="1">Uncharacterized protein</fullName>
    </submittedName>
</protein>
<name>E1ZHG0_CHLVA</name>
<reference evidence="1 2" key="1">
    <citation type="journal article" date="2010" name="Plant Cell">
        <title>The Chlorella variabilis NC64A genome reveals adaptation to photosymbiosis, coevolution with viruses, and cryptic sex.</title>
        <authorList>
            <person name="Blanc G."/>
            <person name="Duncan G."/>
            <person name="Agarkova I."/>
            <person name="Borodovsky M."/>
            <person name="Gurnon J."/>
            <person name="Kuo A."/>
            <person name="Lindquist E."/>
            <person name="Lucas S."/>
            <person name="Pangilinan J."/>
            <person name="Polle J."/>
            <person name="Salamov A."/>
            <person name="Terry A."/>
            <person name="Yamada T."/>
            <person name="Dunigan D.D."/>
            <person name="Grigoriev I.V."/>
            <person name="Claverie J.M."/>
            <person name="Van Etten J.L."/>
        </authorList>
    </citation>
    <scope>NUCLEOTIDE SEQUENCE [LARGE SCALE GENOMIC DNA]</scope>
    <source>
        <strain evidence="1 2">NC64A</strain>
    </source>
</reference>
<dbReference type="GeneID" id="17353906"/>
<organism evidence="2">
    <name type="scientific">Chlorella variabilis</name>
    <name type="common">Green alga</name>
    <dbReference type="NCBI Taxonomy" id="554065"/>
    <lineage>
        <taxon>Eukaryota</taxon>
        <taxon>Viridiplantae</taxon>
        <taxon>Chlorophyta</taxon>
        <taxon>core chlorophytes</taxon>
        <taxon>Trebouxiophyceae</taxon>
        <taxon>Chlorellales</taxon>
        <taxon>Chlorellaceae</taxon>
        <taxon>Chlorella clade</taxon>
        <taxon>Chlorella</taxon>
    </lineage>
</organism>
<dbReference type="KEGG" id="cvr:CHLNCDRAFT_24493"/>